<dbReference type="InterPro" id="IPR039583">
    <property type="entry name" value="TCFL5/SOLH1/2"/>
</dbReference>
<dbReference type="RefSeq" id="XP_014910324.1">
    <property type="nucleotide sequence ID" value="XM_015054838.1"/>
</dbReference>
<proteinExistence type="predicted"/>
<dbReference type="OrthoDB" id="9946078at2759"/>
<dbReference type="GO" id="GO:0000981">
    <property type="term" value="F:DNA-binding transcription factor activity, RNA polymerase II-specific"/>
    <property type="evidence" value="ECO:0007669"/>
    <property type="project" value="TreeGrafter"/>
</dbReference>
<evidence type="ECO:0000256" key="3">
    <source>
        <dbReference type="ARBA" id="ARBA00022782"/>
    </source>
</evidence>
<keyword evidence="3" id="KW-0221">Differentiation</keyword>
<dbReference type="GO" id="GO:0030154">
    <property type="term" value="P:cell differentiation"/>
    <property type="evidence" value="ECO:0007669"/>
    <property type="project" value="UniProtKB-KW"/>
</dbReference>
<dbReference type="GeneTree" id="ENSGT00390000002821"/>
<evidence type="ECO:0000259" key="10">
    <source>
        <dbReference type="PROSITE" id="PS50888"/>
    </source>
</evidence>
<evidence type="ECO:0000256" key="2">
    <source>
        <dbReference type="ARBA" id="ARBA00022473"/>
    </source>
</evidence>
<feature type="compositionally biased region" description="Polar residues" evidence="9">
    <location>
        <begin position="421"/>
        <end position="431"/>
    </location>
</feature>
<dbReference type="RefSeq" id="XP_014910332.1">
    <property type="nucleotide sequence ID" value="XM_015054846.1"/>
</dbReference>
<dbReference type="STRING" id="48699.ENSPLAP00000021592"/>
<dbReference type="AlphaFoldDB" id="A0A3B3V9H2"/>
<dbReference type="GeneID" id="106961246"/>
<feature type="region of interest" description="Disordered" evidence="9">
    <location>
        <begin position="314"/>
        <end position="359"/>
    </location>
</feature>
<keyword evidence="7" id="KW-0804">Transcription</keyword>
<sequence length="446" mass="49571">MSSFHPVYKTLHTSSTSSEHTSDVIGLIWSQGVCGTQSQGLTTSSEFDLTEMSDFDYSHLQHLNQSQVEPGLSDDSDTSPSSAAVVVQNATCSTGISPNTSSQAIDLSTSTSNDEHNLVMPGEKTPVFYGEVPSFVLARIRGEESPIKVTVKEEFSKNRSISAARVCLEKRFNSMCADTTTQPDSHSAVLSNLLTVFEHSAEAQEASTHPQTQKWVKADRANSFKLSSSHVGGVFEPITNVFGQVIAHMAEPNIHQGLIMPPSFSFSFHPETSVIKTVYTDNSNPREEQELMFTEKDVVPHAVYRGHCSSLCPEPPKAAKTAPKPSKKSRRGISKRARSSLSLTQRKEKHNSKERERRKRIRSCCDELNTMVPFCDSNTDKVTTLQWTTAYLRYIKKMYGDSFKEEFQKVFNNERERFLKSSPTPGKQPSNPKKDKTLSTSLAAEQ</sequence>
<evidence type="ECO:0000256" key="9">
    <source>
        <dbReference type="SAM" id="MobiDB-lite"/>
    </source>
</evidence>
<keyword evidence="5" id="KW-0805">Transcription regulation</keyword>
<evidence type="ECO:0000256" key="6">
    <source>
        <dbReference type="ARBA" id="ARBA00023125"/>
    </source>
</evidence>
<reference evidence="11" key="1">
    <citation type="submission" date="2025-08" db="UniProtKB">
        <authorList>
            <consortium name="Ensembl"/>
        </authorList>
    </citation>
    <scope>IDENTIFICATION</scope>
</reference>
<dbReference type="GO" id="GO:0007283">
    <property type="term" value="P:spermatogenesis"/>
    <property type="evidence" value="ECO:0007669"/>
    <property type="project" value="UniProtKB-KW"/>
</dbReference>
<evidence type="ECO:0000256" key="5">
    <source>
        <dbReference type="ARBA" id="ARBA00023015"/>
    </source>
</evidence>
<keyword evidence="12" id="KW-1185">Reference proteome</keyword>
<dbReference type="Ensembl" id="ENSPLAT00000010609.1">
    <property type="protein sequence ID" value="ENSPLAP00000021592.1"/>
    <property type="gene ID" value="ENSPLAG00000005443.1"/>
</dbReference>
<dbReference type="Proteomes" id="UP000261500">
    <property type="component" value="Unplaced"/>
</dbReference>
<accession>A0A3B3V9H2</accession>
<evidence type="ECO:0000256" key="7">
    <source>
        <dbReference type="ARBA" id="ARBA00023163"/>
    </source>
</evidence>
<dbReference type="InterPro" id="IPR011598">
    <property type="entry name" value="bHLH_dom"/>
</dbReference>
<evidence type="ECO:0000256" key="1">
    <source>
        <dbReference type="ARBA" id="ARBA00004123"/>
    </source>
</evidence>
<dbReference type="FunFam" id="4.10.280.10:FF:000057">
    <property type="entry name" value="transcription factor-like 5 protein-like"/>
    <property type="match status" value="1"/>
</dbReference>
<dbReference type="PANTHER" id="PTHR15402:SF2">
    <property type="entry name" value="TRANSCRIPTION FACTOR LIKE 5"/>
    <property type="match status" value="1"/>
</dbReference>
<dbReference type="SUPFAM" id="SSF47459">
    <property type="entry name" value="HLH, helix-loop-helix DNA-binding domain"/>
    <property type="match status" value="1"/>
</dbReference>
<keyword evidence="4" id="KW-0744">Spermatogenesis</keyword>
<feature type="domain" description="BHLH" evidence="10">
    <location>
        <begin position="345"/>
        <end position="395"/>
    </location>
</feature>
<keyword evidence="8" id="KW-0539">Nucleus</keyword>
<comment type="subcellular location">
    <subcellularLocation>
        <location evidence="1">Nucleus</location>
    </subcellularLocation>
</comment>
<dbReference type="KEGG" id="plai:106961246"/>
<evidence type="ECO:0000256" key="4">
    <source>
        <dbReference type="ARBA" id="ARBA00022871"/>
    </source>
</evidence>
<protein>
    <submittedName>
        <fullName evidence="11">Transcription factor-like 5 protein</fullName>
    </submittedName>
</protein>
<dbReference type="GO" id="GO:0000978">
    <property type="term" value="F:RNA polymerase II cis-regulatory region sequence-specific DNA binding"/>
    <property type="evidence" value="ECO:0007669"/>
    <property type="project" value="TreeGrafter"/>
</dbReference>
<feature type="compositionally biased region" description="Basic residues" evidence="9">
    <location>
        <begin position="325"/>
        <end position="338"/>
    </location>
</feature>
<organism evidence="11 12">
    <name type="scientific">Poecilia latipinna</name>
    <name type="common">sailfin molly</name>
    <dbReference type="NCBI Taxonomy" id="48699"/>
    <lineage>
        <taxon>Eukaryota</taxon>
        <taxon>Metazoa</taxon>
        <taxon>Chordata</taxon>
        <taxon>Craniata</taxon>
        <taxon>Vertebrata</taxon>
        <taxon>Euteleostomi</taxon>
        <taxon>Actinopterygii</taxon>
        <taxon>Neopterygii</taxon>
        <taxon>Teleostei</taxon>
        <taxon>Neoteleostei</taxon>
        <taxon>Acanthomorphata</taxon>
        <taxon>Ovalentaria</taxon>
        <taxon>Atherinomorphae</taxon>
        <taxon>Cyprinodontiformes</taxon>
        <taxon>Poeciliidae</taxon>
        <taxon>Poeciliinae</taxon>
        <taxon>Poecilia</taxon>
    </lineage>
</organism>
<feature type="compositionally biased region" description="Basic residues" evidence="9">
    <location>
        <begin position="347"/>
        <end position="359"/>
    </location>
</feature>
<evidence type="ECO:0000313" key="12">
    <source>
        <dbReference type="Proteomes" id="UP000261500"/>
    </source>
</evidence>
<evidence type="ECO:0000256" key="8">
    <source>
        <dbReference type="ARBA" id="ARBA00023242"/>
    </source>
</evidence>
<dbReference type="GO" id="GO:0046983">
    <property type="term" value="F:protein dimerization activity"/>
    <property type="evidence" value="ECO:0007669"/>
    <property type="project" value="InterPro"/>
</dbReference>
<dbReference type="PANTHER" id="PTHR15402">
    <property type="entry name" value="TRANSCRIPTION FACTOR-LIKE 5 PROTEIN"/>
    <property type="match status" value="1"/>
</dbReference>
<dbReference type="GO" id="GO:0005634">
    <property type="term" value="C:nucleus"/>
    <property type="evidence" value="ECO:0007669"/>
    <property type="project" value="UniProtKB-SubCell"/>
</dbReference>
<dbReference type="Pfam" id="PF00010">
    <property type="entry name" value="HLH"/>
    <property type="match status" value="1"/>
</dbReference>
<name>A0A3B3V9H2_9TELE</name>
<dbReference type="Gene3D" id="4.10.280.10">
    <property type="entry name" value="Helix-loop-helix DNA-binding domain"/>
    <property type="match status" value="1"/>
</dbReference>
<dbReference type="PROSITE" id="PS50888">
    <property type="entry name" value="BHLH"/>
    <property type="match status" value="1"/>
</dbReference>
<keyword evidence="6" id="KW-0238">DNA-binding</keyword>
<keyword evidence="2" id="KW-0217">Developmental protein</keyword>
<dbReference type="SMART" id="SM00353">
    <property type="entry name" value="HLH"/>
    <property type="match status" value="1"/>
</dbReference>
<evidence type="ECO:0000313" key="11">
    <source>
        <dbReference type="Ensembl" id="ENSPLAP00000021592.1"/>
    </source>
</evidence>
<dbReference type="InterPro" id="IPR036638">
    <property type="entry name" value="HLH_DNA-bd_sf"/>
</dbReference>
<reference evidence="11" key="2">
    <citation type="submission" date="2025-09" db="UniProtKB">
        <authorList>
            <consortium name="Ensembl"/>
        </authorList>
    </citation>
    <scope>IDENTIFICATION</scope>
</reference>
<feature type="region of interest" description="Disordered" evidence="9">
    <location>
        <begin position="416"/>
        <end position="446"/>
    </location>
</feature>